<dbReference type="InterPro" id="IPR009962">
    <property type="entry name" value="DUF1488"/>
</dbReference>
<evidence type="ECO:0000313" key="1">
    <source>
        <dbReference type="EMBL" id="APD11542.1"/>
    </source>
</evidence>
<dbReference type="Proteomes" id="UP000035085">
    <property type="component" value="Plasmid pPV15"/>
</dbReference>
<keyword evidence="1" id="KW-0614">Plasmid</keyword>
<organism evidence="1 2">
    <name type="scientific">Pandoraea vervacti</name>
    <dbReference type="NCBI Taxonomy" id="656178"/>
    <lineage>
        <taxon>Bacteria</taxon>
        <taxon>Pseudomonadati</taxon>
        <taxon>Pseudomonadota</taxon>
        <taxon>Betaproteobacteria</taxon>
        <taxon>Burkholderiales</taxon>
        <taxon>Burkholderiaceae</taxon>
        <taxon>Pandoraea</taxon>
    </lineage>
</organism>
<sequence>MEIDFPHFTPVYNADDISIEFLAQVDGKHMLCAISAEALEDHFGATSCNVDELTKAFEANRSVIEQMAAQYLRLCHGTPVLLRSGHFRWATPRPT</sequence>
<geneLocation type="plasmid" evidence="1 2">
    <name>pPV15</name>
</geneLocation>
<dbReference type="RefSeq" id="WP_044458652.1">
    <property type="nucleotide sequence ID" value="NZ_CP010898.2"/>
</dbReference>
<protein>
    <recommendedName>
        <fullName evidence="3">Transcriptional regulator</fullName>
    </recommendedName>
</protein>
<name>A0ABM6FRU6_9BURK</name>
<dbReference type="EMBL" id="CP010898">
    <property type="protein sequence ID" value="APD11542.1"/>
    <property type="molecule type" value="Genomic_DNA"/>
</dbReference>
<dbReference type="Gene3D" id="3.30.160.140">
    <property type="entry name" value="Shew3726-like"/>
    <property type="match status" value="1"/>
</dbReference>
<keyword evidence="2" id="KW-1185">Reference proteome</keyword>
<evidence type="ECO:0000313" key="2">
    <source>
        <dbReference type="Proteomes" id="UP000035085"/>
    </source>
</evidence>
<dbReference type="Pfam" id="PF07369">
    <property type="entry name" value="DUF1488"/>
    <property type="match status" value="1"/>
</dbReference>
<evidence type="ECO:0008006" key="3">
    <source>
        <dbReference type="Google" id="ProtNLM"/>
    </source>
</evidence>
<proteinExistence type="predicted"/>
<dbReference type="InterPro" id="IPR036692">
    <property type="entry name" value="Shew3726-like_sf"/>
</dbReference>
<dbReference type="SUPFAM" id="SSF160272">
    <property type="entry name" value="Shew3726-like"/>
    <property type="match status" value="1"/>
</dbReference>
<reference evidence="2" key="1">
    <citation type="submission" date="2015-02" db="EMBL/GenBank/DDBJ databases">
        <title>Complete Genome Sequencing of Pandoraea vervacti NS15 sp. nov.</title>
        <authorList>
            <person name="Chan K.-G."/>
        </authorList>
    </citation>
    <scope>NUCLEOTIDE SEQUENCE [LARGE SCALE GENOMIC DNA]</scope>
    <source>
        <strain evidence="2">NS15</strain>
        <plasmid evidence="2">pPV15</plasmid>
    </source>
</reference>
<accession>A0ABM6FRU6</accession>
<gene>
    <name evidence="1" type="ORF">UC34_25525</name>
</gene>